<feature type="compositionally biased region" description="Low complexity" evidence="1">
    <location>
        <begin position="192"/>
        <end position="203"/>
    </location>
</feature>
<evidence type="ECO:0000256" key="2">
    <source>
        <dbReference type="SAM" id="SignalP"/>
    </source>
</evidence>
<feature type="compositionally biased region" description="Polar residues" evidence="1">
    <location>
        <begin position="68"/>
        <end position="90"/>
    </location>
</feature>
<keyword evidence="2" id="KW-0732">Signal</keyword>
<keyword evidence="4" id="KW-1185">Reference proteome</keyword>
<proteinExistence type="predicted"/>
<comment type="caution">
    <text evidence="3">The sequence shown here is derived from an EMBL/GenBank/DDBJ whole genome shotgun (WGS) entry which is preliminary data.</text>
</comment>
<dbReference type="Proteomes" id="UP000007350">
    <property type="component" value="Unassembled WGS sequence"/>
</dbReference>
<name>K2MKF4_TRYCR</name>
<feature type="chain" id="PRO_5003861340" evidence="2">
    <location>
        <begin position="20"/>
        <end position="262"/>
    </location>
</feature>
<evidence type="ECO:0000313" key="3">
    <source>
        <dbReference type="EMBL" id="EKF27620.1"/>
    </source>
</evidence>
<feature type="compositionally biased region" description="Polar residues" evidence="1">
    <location>
        <begin position="22"/>
        <end position="34"/>
    </location>
</feature>
<evidence type="ECO:0000256" key="1">
    <source>
        <dbReference type="SAM" id="MobiDB-lite"/>
    </source>
</evidence>
<organism evidence="3 4">
    <name type="scientific">Trypanosoma cruzi marinkellei</name>
    <dbReference type="NCBI Taxonomy" id="85056"/>
    <lineage>
        <taxon>Eukaryota</taxon>
        <taxon>Discoba</taxon>
        <taxon>Euglenozoa</taxon>
        <taxon>Kinetoplastea</taxon>
        <taxon>Metakinetoplastina</taxon>
        <taxon>Trypanosomatida</taxon>
        <taxon>Trypanosomatidae</taxon>
        <taxon>Trypanosoma</taxon>
        <taxon>Schizotrypanum</taxon>
    </lineage>
</organism>
<sequence length="262" mass="25968">CRLLCALLVLALCCRPSVCVTTSDGDSRSDSFLTHTPPGETVVSGQFPGTPVSPGAGMPDLKDPAKAVQQQAEISATDVSGAQGASSTVMTEGEKEKSEGSGSGPAPPEAPGTVDVTAKSPDKISPSTTKQEAGTPNTGETSSSGKSTVQNPSEEATVGLENEDGEEPTSGTRSDKGEGTSTAPALSEDSDTTMGPTSTEEGPTGSGGSTSGSANPMSQIGTNGTVTVETHENVPNTSTTTTAPEAPSTTTTEAPTTTTTGA</sequence>
<feature type="compositionally biased region" description="Polar residues" evidence="1">
    <location>
        <begin position="214"/>
        <end position="236"/>
    </location>
</feature>
<reference evidence="3 4" key="1">
    <citation type="journal article" date="2012" name="BMC Genomics">
        <title>Comparative genomic analysis of human infective Trypanosoma cruzi lineages with the bat-restricted subspecies T. cruzi marinkellei.</title>
        <authorList>
            <person name="Franzen O."/>
            <person name="Talavera-Lopez C."/>
            <person name="Ochaya S."/>
            <person name="Butler C.E."/>
            <person name="Messenger L.A."/>
            <person name="Lewis M.D."/>
            <person name="Llewellyn M.S."/>
            <person name="Marinkelle C.J."/>
            <person name="Tyler K.M."/>
            <person name="Miles M.A."/>
            <person name="Andersson B."/>
        </authorList>
    </citation>
    <scope>NUCLEOTIDE SEQUENCE [LARGE SCALE GENOMIC DNA]</scope>
    <source>
        <strain evidence="3 4">B7</strain>
    </source>
</reference>
<feature type="non-terminal residue" evidence="3">
    <location>
        <position position="1"/>
    </location>
</feature>
<feature type="region of interest" description="Disordered" evidence="1">
    <location>
        <begin position="22"/>
        <end position="262"/>
    </location>
</feature>
<accession>K2MKF4</accession>
<protein>
    <submittedName>
        <fullName evidence="3">Mucin TcMUCII, putative</fullName>
    </submittedName>
</protein>
<feature type="compositionally biased region" description="Polar residues" evidence="1">
    <location>
        <begin position="125"/>
        <end position="154"/>
    </location>
</feature>
<feature type="non-terminal residue" evidence="3">
    <location>
        <position position="262"/>
    </location>
</feature>
<dbReference type="AlphaFoldDB" id="K2MKF4"/>
<feature type="signal peptide" evidence="2">
    <location>
        <begin position="1"/>
        <end position="19"/>
    </location>
</feature>
<dbReference type="EMBL" id="AHKC01017630">
    <property type="protein sequence ID" value="EKF27620.1"/>
    <property type="molecule type" value="Genomic_DNA"/>
</dbReference>
<gene>
    <name evidence="3" type="ORF">MOQ_008649</name>
</gene>
<evidence type="ECO:0000313" key="4">
    <source>
        <dbReference type="Proteomes" id="UP000007350"/>
    </source>
</evidence>
<feature type="compositionally biased region" description="Low complexity" evidence="1">
    <location>
        <begin position="237"/>
        <end position="262"/>
    </location>
</feature>